<evidence type="ECO:0000256" key="1">
    <source>
        <dbReference type="SAM" id="SignalP"/>
    </source>
</evidence>
<name>H1Q053_9BACT</name>
<accession>H1Q053</accession>
<protein>
    <recommendedName>
        <fullName evidence="4">50S ribosomal protein L7/L12</fullName>
    </recommendedName>
</protein>
<dbReference type="HOGENOM" id="CLU_026286_0_0_10"/>
<dbReference type="RefSeq" id="WP_006951245.1">
    <property type="nucleotide sequence ID" value="NZ_JH594521.1"/>
</dbReference>
<gene>
    <name evidence="2" type="ORF">HMPREF9140_00291</name>
</gene>
<dbReference type="STRING" id="883158.HMPREF9140_00291"/>
<reference evidence="2 3" key="1">
    <citation type="submission" date="2011-12" db="EMBL/GenBank/DDBJ databases">
        <title>The Genome Sequence of Prevotella micans F0438.</title>
        <authorList>
            <consortium name="The Broad Institute Genome Sequencing Platform"/>
            <person name="Earl A."/>
            <person name="Ward D."/>
            <person name="Feldgarden M."/>
            <person name="Gevers D."/>
            <person name="Izard J."/>
            <person name="Baranova O.V."/>
            <person name="Blanton J.M."/>
            <person name="Wade W.G."/>
            <person name="Dewhirst F.E."/>
            <person name="Young S.K."/>
            <person name="Zeng Q."/>
            <person name="Gargeya S."/>
            <person name="Fitzgerald M."/>
            <person name="Haas B."/>
            <person name="Abouelleil A."/>
            <person name="Alvarado L."/>
            <person name="Arachchi H.M."/>
            <person name="Berlin A."/>
            <person name="Chapman S.B."/>
            <person name="Gearin G."/>
            <person name="Goldberg J."/>
            <person name="Griggs A."/>
            <person name="Gujja S."/>
            <person name="Hansen M."/>
            <person name="Heiman D."/>
            <person name="Howarth C."/>
            <person name="Larimer J."/>
            <person name="Lui A."/>
            <person name="MacDonald P.J.P."/>
            <person name="McCowen C."/>
            <person name="Montmayeur A."/>
            <person name="Murphy C."/>
            <person name="Neiman D."/>
            <person name="Pearson M."/>
            <person name="Priest M."/>
            <person name="Roberts A."/>
            <person name="Saif S."/>
            <person name="Shea T."/>
            <person name="Sisk P."/>
            <person name="Stolte C."/>
            <person name="Sykes S."/>
            <person name="Wortman J."/>
            <person name="Nusbaum C."/>
            <person name="Birren B."/>
        </authorList>
    </citation>
    <scope>NUCLEOTIDE SEQUENCE [LARGE SCALE GENOMIC DNA]</scope>
    <source>
        <strain evidence="2 3">F0438</strain>
    </source>
</reference>
<dbReference type="EMBL" id="AGWK01000009">
    <property type="protein sequence ID" value="EHO74130.1"/>
    <property type="molecule type" value="Genomic_DNA"/>
</dbReference>
<proteinExistence type="predicted"/>
<organism evidence="2 3">
    <name type="scientific">Prevotella micans F0438</name>
    <dbReference type="NCBI Taxonomy" id="883158"/>
    <lineage>
        <taxon>Bacteria</taxon>
        <taxon>Pseudomonadati</taxon>
        <taxon>Bacteroidota</taxon>
        <taxon>Bacteroidia</taxon>
        <taxon>Bacteroidales</taxon>
        <taxon>Prevotellaceae</taxon>
        <taxon>Prevotella</taxon>
    </lineage>
</organism>
<evidence type="ECO:0008006" key="4">
    <source>
        <dbReference type="Google" id="ProtNLM"/>
    </source>
</evidence>
<evidence type="ECO:0000313" key="2">
    <source>
        <dbReference type="EMBL" id="EHO74130.1"/>
    </source>
</evidence>
<sequence>MYKQLPKTKYAAFIALFIILFALPHKAWAQVDYDLEIAGTKVTSDNCNDLSVIDGITGTAVYDPATNTLTLDNATIRTTATYDEGIGLWNKLKRLTIRLIGENFIISEQSMGLYNHISRTLTITGSGKLTVKGSQTAEEKLDQRGVINRGVVIVSDCTLEMSGGVTGLSSGYWRFVRCNMRIKGGGINTDKYKGSISYVWDGIPDFKGCKITSPKKFYWKKFLDGENVRFSLFGDDDKVVTDWVTIESTPSDYDLMIAGRKVNTTNCNNLSVIDGVSGTVKYAPATNTLTLSDATIHTTEEETLGLGIKNQIDGLIIYLVGNNTIISDNSGGISNGPKKNLTITGDGKLIVNGSTTGKNGYRYGIFNRGDLTVDGCTLESVGGLTGLTAGHWKFINCTVQAQGSGSTGDPYDGTFGWLWDKKPEFVGCSITSPAGTYWKKFEDGGYDYYSLFGADGKVITERITISKESTKLITPTTDVPVSRRGIYNLMGMKLNKPFDQLPAGVYIVDGKQKVKK</sequence>
<keyword evidence="1" id="KW-0732">Signal</keyword>
<dbReference type="Proteomes" id="UP000016023">
    <property type="component" value="Unassembled WGS sequence"/>
</dbReference>
<dbReference type="PATRIC" id="fig|883158.3.peg.301"/>
<dbReference type="AlphaFoldDB" id="H1Q053"/>
<feature type="chain" id="PRO_5003552530" description="50S ribosomal protein L7/L12" evidence="1">
    <location>
        <begin position="30"/>
        <end position="516"/>
    </location>
</feature>
<keyword evidence="3" id="KW-1185">Reference proteome</keyword>
<feature type="signal peptide" evidence="1">
    <location>
        <begin position="1"/>
        <end position="29"/>
    </location>
</feature>
<evidence type="ECO:0000313" key="3">
    <source>
        <dbReference type="Proteomes" id="UP000016023"/>
    </source>
</evidence>
<comment type="caution">
    <text evidence="2">The sequence shown here is derived from an EMBL/GenBank/DDBJ whole genome shotgun (WGS) entry which is preliminary data.</text>
</comment>